<accession>A0A815I8V6</accession>
<keyword evidence="1" id="KW-0175">Coiled coil</keyword>
<comment type="caution">
    <text evidence="4">The sequence shown here is derived from an EMBL/GenBank/DDBJ whole genome shotgun (WGS) entry which is preliminary data.</text>
</comment>
<dbReference type="GO" id="GO:0043531">
    <property type="term" value="F:ADP binding"/>
    <property type="evidence" value="ECO:0007669"/>
    <property type="project" value="InterPro"/>
</dbReference>
<dbReference type="EMBL" id="CAJNOK010001105">
    <property type="protein sequence ID" value="CAF0793897.1"/>
    <property type="molecule type" value="Genomic_DNA"/>
</dbReference>
<dbReference type="SUPFAM" id="SSF52540">
    <property type="entry name" value="P-loop containing nucleoside triphosphate hydrolases"/>
    <property type="match status" value="1"/>
</dbReference>
<evidence type="ECO:0000256" key="1">
    <source>
        <dbReference type="SAM" id="Coils"/>
    </source>
</evidence>
<evidence type="ECO:0000313" key="6">
    <source>
        <dbReference type="EMBL" id="CAF4238348.1"/>
    </source>
</evidence>
<name>A0A815I8V6_9BILA</name>
<dbReference type="InterPro" id="IPR002182">
    <property type="entry name" value="NB-ARC"/>
</dbReference>
<dbReference type="Gene3D" id="3.40.50.300">
    <property type="entry name" value="P-loop containing nucleotide triphosphate hydrolases"/>
    <property type="match status" value="1"/>
</dbReference>
<organism evidence="4 7">
    <name type="scientific">Didymodactylos carnosus</name>
    <dbReference type="NCBI Taxonomy" id="1234261"/>
    <lineage>
        <taxon>Eukaryota</taxon>
        <taxon>Metazoa</taxon>
        <taxon>Spiralia</taxon>
        <taxon>Gnathifera</taxon>
        <taxon>Rotifera</taxon>
        <taxon>Eurotatoria</taxon>
        <taxon>Bdelloidea</taxon>
        <taxon>Philodinida</taxon>
        <taxon>Philodinidae</taxon>
        <taxon>Didymodactylos</taxon>
    </lineage>
</organism>
<evidence type="ECO:0000313" key="7">
    <source>
        <dbReference type="Proteomes" id="UP000663829"/>
    </source>
</evidence>
<dbReference type="Pfam" id="PF00931">
    <property type="entry name" value="NB-ARC"/>
    <property type="match status" value="1"/>
</dbReference>
<dbReference type="Proteomes" id="UP000681722">
    <property type="component" value="Unassembled WGS sequence"/>
</dbReference>
<feature type="domain" description="NB-ARC" evidence="2">
    <location>
        <begin position="275"/>
        <end position="421"/>
    </location>
</feature>
<sequence>MDPNDRSLPANFNRLRLIRNVNFGHLIALKLNEPDYDYYKYELKQIITDLCDDQNMKQYYEKEIDSVLSSSYSDNERFKKYREEIIDLMIRHKKDLIQEIKNIEELNVKNKSEIKQEIQNLYDLLKDSNDNDEIRKKLNKIIEDKDVIKSMVSKLDEISLSISELKSQNKNFEQGQDKIKTAVTNLSKNIGNKVDILKQGQDDQLKSQNKYLTTVSKMNENIENKYGNLEVKFDNLKKDISDLREDKALIRLSSNMPNESIKNFIQKQALFKEIEEIFSKSNKYVIISGYAGSGKTTLASKYGHKQKDENNKIVRWFNAESKDLVWNDYKNMATKELRIGNEERQIIINLVNGRLDVLGLNILFIFDNAKVADDINDLIINLPNNVQTIITTKNNNLKDNFEFRNESNLEMKPFNKSECIEYINFCSLVGSGWWLAYAAFKSMSHRTRSD</sequence>
<dbReference type="Proteomes" id="UP000682733">
    <property type="component" value="Unassembled WGS sequence"/>
</dbReference>
<dbReference type="Proteomes" id="UP000677228">
    <property type="component" value="Unassembled WGS sequence"/>
</dbReference>
<keyword evidence="7" id="KW-1185">Reference proteome</keyword>
<dbReference type="EMBL" id="CAJOBC010069730">
    <property type="protein sequence ID" value="CAF4238348.1"/>
    <property type="molecule type" value="Genomic_DNA"/>
</dbReference>
<gene>
    <name evidence="4" type="ORF">GPM918_LOCUS31357</name>
    <name evidence="3" type="ORF">OVA965_LOCUS4282</name>
    <name evidence="6" type="ORF">SRO942_LOCUS31996</name>
    <name evidence="5" type="ORF">TMI583_LOCUS4280</name>
</gene>
<evidence type="ECO:0000313" key="5">
    <source>
        <dbReference type="EMBL" id="CAF3576745.1"/>
    </source>
</evidence>
<evidence type="ECO:0000313" key="3">
    <source>
        <dbReference type="EMBL" id="CAF0793897.1"/>
    </source>
</evidence>
<dbReference type="EMBL" id="CAJOBA010001105">
    <property type="protein sequence ID" value="CAF3576745.1"/>
    <property type="molecule type" value="Genomic_DNA"/>
</dbReference>
<feature type="coiled-coil region" evidence="1">
    <location>
        <begin position="86"/>
        <end position="131"/>
    </location>
</feature>
<dbReference type="EMBL" id="CAJNOQ010015388">
    <property type="protein sequence ID" value="CAF1360572.1"/>
    <property type="molecule type" value="Genomic_DNA"/>
</dbReference>
<dbReference type="AlphaFoldDB" id="A0A815I8V6"/>
<protein>
    <recommendedName>
        <fullName evidence="2">NB-ARC domain-containing protein</fullName>
    </recommendedName>
</protein>
<evidence type="ECO:0000259" key="2">
    <source>
        <dbReference type="Pfam" id="PF00931"/>
    </source>
</evidence>
<dbReference type="Proteomes" id="UP000663829">
    <property type="component" value="Unassembled WGS sequence"/>
</dbReference>
<feature type="coiled-coil region" evidence="1">
    <location>
        <begin position="219"/>
        <end position="246"/>
    </location>
</feature>
<proteinExistence type="predicted"/>
<reference evidence="4" key="1">
    <citation type="submission" date="2021-02" db="EMBL/GenBank/DDBJ databases">
        <authorList>
            <person name="Nowell W R."/>
        </authorList>
    </citation>
    <scope>NUCLEOTIDE SEQUENCE</scope>
</reference>
<evidence type="ECO:0000313" key="4">
    <source>
        <dbReference type="EMBL" id="CAF1360572.1"/>
    </source>
</evidence>
<dbReference type="InterPro" id="IPR027417">
    <property type="entry name" value="P-loop_NTPase"/>
</dbReference>